<comment type="caution">
    <text evidence="2">The sequence shown here is derived from an EMBL/GenBank/DDBJ whole genome shotgun (WGS) entry which is preliminary data.</text>
</comment>
<evidence type="ECO:0008006" key="4">
    <source>
        <dbReference type="Google" id="ProtNLM"/>
    </source>
</evidence>
<gene>
    <name evidence="2" type="ORF">QFZ36_000535</name>
</gene>
<dbReference type="EMBL" id="JAUSXB010000001">
    <property type="protein sequence ID" value="MDQ0672974.1"/>
    <property type="molecule type" value="Genomic_DNA"/>
</dbReference>
<evidence type="ECO:0000313" key="3">
    <source>
        <dbReference type="Proteomes" id="UP001236806"/>
    </source>
</evidence>
<protein>
    <recommendedName>
        <fullName evidence="4">Lipoprotein</fullName>
    </recommendedName>
</protein>
<accession>A0ABU0PG77</accession>
<proteinExistence type="predicted"/>
<evidence type="ECO:0000313" key="2">
    <source>
        <dbReference type="EMBL" id="MDQ0672974.1"/>
    </source>
</evidence>
<dbReference type="Proteomes" id="UP001236806">
    <property type="component" value="Unassembled WGS sequence"/>
</dbReference>
<dbReference type="RefSeq" id="WP_306633695.1">
    <property type="nucleotide sequence ID" value="NZ_JAUSXB010000001.1"/>
</dbReference>
<keyword evidence="1" id="KW-0812">Transmembrane</keyword>
<keyword evidence="3" id="KW-1185">Reference proteome</keyword>
<keyword evidence="1" id="KW-1133">Transmembrane helix</keyword>
<reference evidence="2 3" key="1">
    <citation type="submission" date="2023-07" db="EMBL/GenBank/DDBJ databases">
        <title>Comparative genomics of wheat-associated soil bacteria to identify genetic determinants of phenazine resistance.</title>
        <authorList>
            <person name="Mouncey N."/>
        </authorList>
    </citation>
    <scope>NUCLEOTIDE SEQUENCE [LARGE SCALE GENOMIC DNA]</scope>
    <source>
        <strain evidence="2 3">W1I3</strain>
    </source>
</reference>
<keyword evidence="1" id="KW-0472">Membrane</keyword>
<name>A0ABU0PG77_9MICC</name>
<feature type="transmembrane region" description="Helical" evidence="1">
    <location>
        <begin position="20"/>
        <end position="40"/>
    </location>
</feature>
<sequence>MAIYENAAARFWRWLMKPTVLAVGAMIAGSVAIVLCTLALNAGSEDKTSDWISAFGTAFGAALTGGAVLFAAFTYQHQVDEKNRVQADERQRALDERSEHARAIKLNNTPSNEYHDTWDYVVRNDSDIPVDGVDILSFDRMAGEATLHQIGTVNPTEQSRPKAVYLPDMTASYLRFQDKNGRNWRKYFDGRLEEQVTTQVASDTPTGE</sequence>
<organism evidence="2 3">
    <name type="scientific">Pseudarthrobacter siccitolerans</name>
    <dbReference type="NCBI Taxonomy" id="861266"/>
    <lineage>
        <taxon>Bacteria</taxon>
        <taxon>Bacillati</taxon>
        <taxon>Actinomycetota</taxon>
        <taxon>Actinomycetes</taxon>
        <taxon>Micrococcales</taxon>
        <taxon>Micrococcaceae</taxon>
        <taxon>Pseudarthrobacter</taxon>
    </lineage>
</organism>
<feature type="transmembrane region" description="Helical" evidence="1">
    <location>
        <begin position="52"/>
        <end position="75"/>
    </location>
</feature>
<evidence type="ECO:0000256" key="1">
    <source>
        <dbReference type="SAM" id="Phobius"/>
    </source>
</evidence>